<evidence type="ECO:0000313" key="2">
    <source>
        <dbReference type="Proteomes" id="UP001597073"/>
    </source>
</evidence>
<reference evidence="2" key="1">
    <citation type="journal article" date="2019" name="Int. J. Syst. Evol. Microbiol.">
        <title>The Global Catalogue of Microorganisms (GCM) 10K type strain sequencing project: providing services to taxonomists for standard genome sequencing and annotation.</title>
        <authorList>
            <consortium name="The Broad Institute Genomics Platform"/>
            <consortium name="The Broad Institute Genome Sequencing Center for Infectious Disease"/>
            <person name="Wu L."/>
            <person name="Ma J."/>
        </authorList>
    </citation>
    <scope>NUCLEOTIDE SEQUENCE [LARGE SCALE GENOMIC DNA]</scope>
    <source>
        <strain evidence="2">CCUG 60742</strain>
    </source>
</reference>
<dbReference type="InterPro" id="IPR009078">
    <property type="entry name" value="Ferritin-like_SF"/>
</dbReference>
<dbReference type="PANTHER" id="PTHR30565">
    <property type="entry name" value="PROTEIN YCIF"/>
    <property type="match status" value="1"/>
</dbReference>
<dbReference type="EMBL" id="JBHTIA010000007">
    <property type="protein sequence ID" value="MFD0765367.1"/>
    <property type="molecule type" value="Genomic_DNA"/>
</dbReference>
<dbReference type="Proteomes" id="UP001597073">
    <property type="component" value="Unassembled WGS sequence"/>
</dbReference>
<dbReference type="InterPro" id="IPR012347">
    <property type="entry name" value="Ferritin-like"/>
</dbReference>
<organism evidence="1 2">
    <name type="scientific">Mucilaginibacter lutimaris</name>
    <dbReference type="NCBI Taxonomy" id="931629"/>
    <lineage>
        <taxon>Bacteria</taxon>
        <taxon>Pseudomonadati</taxon>
        <taxon>Bacteroidota</taxon>
        <taxon>Sphingobacteriia</taxon>
        <taxon>Sphingobacteriales</taxon>
        <taxon>Sphingobacteriaceae</taxon>
        <taxon>Mucilaginibacter</taxon>
    </lineage>
</organism>
<dbReference type="SUPFAM" id="SSF47240">
    <property type="entry name" value="Ferritin-like"/>
    <property type="match status" value="1"/>
</dbReference>
<dbReference type="InterPro" id="IPR010287">
    <property type="entry name" value="DUF892_YciF-like"/>
</dbReference>
<sequence>MKAATSQMRVLDSHRLMNEQSIRKVFLNSLDNIYCIKEYLVDNLPIVANSASFKNLKNAILESVDEVKEQVARLKSVFALLNEEHKPSHCLGLKAYLVEAYRASKQPGLTDSESDFIILYHLKVLEGMEIVSYNNLFEMAGTMRNRELGILLKQNLDMAKDNKELYDMISTEYLA</sequence>
<comment type="caution">
    <text evidence="1">The sequence shown here is derived from an EMBL/GenBank/DDBJ whole genome shotgun (WGS) entry which is preliminary data.</text>
</comment>
<proteinExistence type="predicted"/>
<protein>
    <submittedName>
        <fullName evidence="1">DUF892 family protein</fullName>
    </submittedName>
</protein>
<evidence type="ECO:0000313" key="1">
    <source>
        <dbReference type="EMBL" id="MFD0765367.1"/>
    </source>
</evidence>
<gene>
    <name evidence="1" type="ORF">ACFQZI_10930</name>
</gene>
<dbReference type="InterPro" id="IPR047114">
    <property type="entry name" value="YciF"/>
</dbReference>
<dbReference type="RefSeq" id="WP_377142437.1">
    <property type="nucleotide sequence ID" value="NZ_JBHTIA010000007.1"/>
</dbReference>
<keyword evidence="2" id="KW-1185">Reference proteome</keyword>
<dbReference type="Gene3D" id="1.20.1260.10">
    <property type="match status" value="1"/>
</dbReference>
<accession>A0ABW2ZGT7</accession>
<name>A0ABW2ZGT7_9SPHI</name>
<dbReference type="PANTHER" id="PTHR30565:SF9">
    <property type="entry name" value="PROTEIN YCIF"/>
    <property type="match status" value="1"/>
</dbReference>
<dbReference type="Pfam" id="PF05974">
    <property type="entry name" value="DUF892"/>
    <property type="match status" value="1"/>
</dbReference>